<organism evidence="2 3">
    <name type="scientific">Ensete ventricosum</name>
    <name type="common">Abyssinian banana</name>
    <name type="synonym">Musa ensete</name>
    <dbReference type="NCBI Taxonomy" id="4639"/>
    <lineage>
        <taxon>Eukaryota</taxon>
        <taxon>Viridiplantae</taxon>
        <taxon>Streptophyta</taxon>
        <taxon>Embryophyta</taxon>
        <taxon>Tracheophyta</taxon>
        <taxon>Spermatophyta</taxon>
        <taxon>Magnoliopsida</taxon>
        <taxon>Liliopsida</taxon>
        <taxon>Zingiberales</taxon>
        <taxon>Musaceae</taxon>
        <taxon>Ensete</taxon>
    </lineage>
</organism>
<dbReference type="Proteomes" id="UP000287651">
    <property type="component" value="Unassembled WGS sequence"/>
</dbReference>
<evidence type="ECO:0000313" key="2">
    <source>
        <dbReference type="EMBL" id="RRT56907.1"/>
    </source>
</evidence>
<evidence type="ECO:0000313" key="3">
    <source>
        <dbReference type="Proteomes" id="UP000287651"/>
    </source>
</evidence>
<keyword evidence="1" id="KW-0472">Membrane</keyword>
<name>A0A426YYT7_ENSVE</name>
<proteinExistence type="predicted"/>
<dbReference type="EMBL" id="AMZH03009410">
    <property type="protein sequence ID" value="RRT56907.1"/>
    <property type="molecule type" value="Genomic_DNA"/>
</dbReference>
<comment type="caution">
    <text evidence="2">The sequence shown here is derived from an EMBL/GenBank/DDBJ whole genome shotgun (WGS) entry which is preliminary data.</text>
</comment>
<sequence length="117" mass="13048">MHVKPYPPQLVIHDDDTTKGNPLNISLKLPINLFLATKIHYGFRPPSQLLPSLPSASPLCPPELFQRRKKMGFWSLFLVASEPIVEVLLIGLLGAYLASAYSNVLIPSARRDMNKVN</sequence>
<gene>
    <name evidence="2" type="ORF">B296_00001357</name>
</gene>
<keyword evidence="1" id="KW-1133">Transmembrane helix</keyword>
<reference evidence="2 3" key="1">
    <citation type="journal article" date="2014" name="Agronomy (Basel)">
        <title>A Draft Genome Sequence for Ensete ventricosum, the Drought-Tolerant Tree Against Hunger.</title>
        <authorList>
            <person name="Harrison J."/>
            <person name="Moore K.A."/>
            <person name="Paszkiewicz K."/>
            <person name="Jones T."/>
            <person name="Grant M."/>
            <person name="Ambacheew D."/>
            <person name="Muzemil S."/>
            <person name="Studholme D.J."/>
        </authorList>
    </citation>
    <scope>NUCLEOTIDE SEQUENCE [LARGE SCALE GENOMIC DNA]</scope>
</reference>
<keyword evidence="1" id="KW-0812">Transmembrane</keyword>
<evidence type="ECO:0000256" key="1">
    <source>
        <dbReference type="SAM" id="Phobius"/>
    </source>
</evidence>
<feature type="transmembrane region" description="Helical" evidence="1">
    <location>
        <begin position="73"/>
        <end position="98"/>
    </location>
</feature>
<protein>
    <submittedName>
        <fullName evidence="2">Uncharacterized protein</fullName>
    </submittedName>
</protein>
<accession>A0A426YYT7</accession>
<dbReference type="AlphaFoldDB" id="A0A426YYT7"/>